<dbReference type="InterPro" id="IPR006530">
    <property type="entry name" value="YD"/>
</dbReference>
<dbReference type="eggNOG" id="COG3209">
    <property type="taxonomic scope" value="Bacteria"/>
</dbReference>
<dbReference type="InterPro" id="IPR023346">
    <property type="entry name" value="Lysozyme-like_dom_sf"/>
</dbReference>
<evidence type="ECO:0000313" key="7">
    <source>
        <dbReference type="EMBL" id="ABY24526.1"/>
    </source>
</evidence>
<evidence type="ECO:0000259" key="5">
    <source>
        <dbReference type="Pfam" id="PF25023"/>
    </source>
</evidence>
<dbReference type="Pfam" id="PF25023">
    <property type="entry name" value="TEN_YD-shell"/>
    <property type="match status" value="1"/>
</dbReference>
<dbReference type="Gene3D" id="1.10.530.10">
    <property type="match status" value="1"/>
</dbReference>
<dbReference type="PANTHER" id="PTHR32305">
    <property type="match status" value="1"/>
</dbReference>
<dbReference type="EMBL" id="CP000910">
    <property type="protein sequence ID" value="ABY24526.1"/>
    <property type="molecule type" value="Genomic_DNA"/>
</dbReference>
<name>A9WTK5_RENSM</name>
<dbReference type="SUPFAM" id="SSF53955">
    <property type="entry name" value="Lysozyme-like"/>
    <property type="match status" value="1"/>
</dbReference>
<dbReference type="eggNOG" id="COG0741">
    <property type="taxonomic scope" value="Bacteria"/>
</dbReference>
<reference evidence="8" key="1">
    <citation type="journal article" date="2008" name="J. Bacteriol.">
        <title>Genome sequence of the fish pathogen Renibacterium salmoninarum suggests reductive evolution away from an environmental Arthrobacter ancestor.</title>
        <authorList>
            <person name="Wiens G.D."/>
            <person name="Rockey D.D."/>
            <person name="Wu Z."/>
            <person name="Chang J."/>
            <person name="Levy R."/>
            <person name="Crane S."/>
            <person name="Chen D.S."/>
            <person name="Capri G.R."/>
            <person name="Burnett J.R."/>
            <person name="Sudheesh P.S."/>
            <person name="Schipma M.J."/>
            <person name="Burd H."/>
            <person name="Bhattacharyya A."/>
            <person name="Rhodes L.D."/>
            <person name="Kaul R."/>
            <person name="Strom M.S."/>
        </authorList>
    </citation>
    <scope>NUCLEOTIDE SEQUENCE [LARGE SCALE GENOMIC DNA]</scope>
    <source>
        <strain evidence="8">ATCC 33209 / DSM 20767 / JCM 11484 / NBRC 15589 / NCIMB 2235</strain>
    </source>
</reference>
<evidence type="ECO:0000259" key="3">
    <source>
        <dbReference type="Pfam" id="PF01464"/>
    </source>
</evidence>
<sequence>MGNELISLPHSSTDHKPVLPTKLAGVAGAAFNLRPNRAGMIDFLTTTPDNAKTSLFRWNGKTVEALGQGETATVGLFGGRNGKNVVSGVDANAPGVKTVNPAQQGQSMASSSLDGDAIVFPLPTDHLDKPSSTTAATVPQATRMVSTATGKYVDQKYDQTATKVFTEASAEIPAGVADDGNNAERNTIAPKGSKLFAPDAQKLSTDAAPEQKSSQSLANDAPICSVARLDPAMQVMQPSNSQVTWAAQMAEQGLLTGSAYARPQNFENMGLVPYSPSDDFPPISLDHPAGTTDLVPRSVMLGILAQESNFNQASWHALPSVPADPLIANYYGVAGSIDQIDYPNADCGYGLAQVTTGMRAGDGSFSHHGQMKIAADYQENIAAGLEILQSTWNQLYESGIIANNGDPSKLENWYFALWAYNSGIQPTAAYGNTTGCTPSATCTGTDGTWGLGWSNNPRNPAYPPNRKPFLQSTYADAAHPGDWPYQERVLGWMASPIIRYGYFGYGTPDYHGSSWVKIPSVNAMCDDSNHCNPNDASGSYCSLSDYECWWHKPVTWVSDCATSCATSAYDYGAGTTEPSHADPHPPTCSLGPTVPSGPGGAPIIVDDEPSPPLHIAGCGQINWSSNGNFTMDYGKKAQGVTVGQIDMHQLGVGFGGRILFTHTESASDTAVIDKGTWTPNLPSLQYYKIKLHLPEAGATATDVVYTINPGGGVAPWKIRVNQDWGSEQWATIGTFAMQNGGSISLDNASNMDGGIFDVAYDAVAFIPMGGSPGTPIGGPQGIQDAPKGSNPAFVNCGCVQRTAGDPVRTQTGYFGESITDLSTPGNGMALNLSRSYASAVADPNGPNKTLAQNGPFGWGWSYSYGLSATTAANGDVVIHQEDGSQVAFKLSGSTYTTAAPRFDATLSKSGSTYSYARRGTSFFTFDASTGRFSQETDLAGTKASPAYWTKLSYDSAGLLNQVTDPAGRSYTFGWAAGHITSVKDPANREVDYGYDASGNLTDVYGVGTSRSDDDHAVFGYSAADLITSMTKPANFGKSATPAPVTSMVYDGQERVTSQTDAIGQVTKFVYGPDSANNLVAGQTLVTDPAGHKTLDSYDANGLLTSETKGWSTADAGTWTYTYDPISLGISTSRDPDGHTQTFAYDDHGNKVSSSDPAGNTTPMAYDDAGHNVLSVSPSGLRSATTYTAAGMPSQVSLSDTALGTDVGNSTGTVGNPDVRVTKFDYADAAHPSERTSTTDALGKSSTSGYDNFGDVVSNTDPLGNKTLFRYDTLTGRRTSMVTPEGFAAGVAAGCSPPAKGCTSFGFNAWGLQTSVIDALGHKSSAVFDANGRKVSDTDANSHTTTTTFDPIGQATSVTMADGSNTSTSYTASGKVLEQVDGLGKHTKYGYDGQHRAITLTDADGHMTSTAYDPAGLKKPSTDPRNVVATFGYDSAGRMASLKYSDGTAGVSAVSYDLDGRQTGLTDGTGASVWSYDVFGELLSHRNGAGARVLYGYDADWHESSIAYPGQQTPVQQGYDDAGRLQSITDFSGNKITVGYNHNSQVTSLGYPNGTAVNSVFDDADQLSSSALVKGSITLASLSYARDNANQLTGQTPTGLPGAAEKYSYNSVNEVTSETSGPTSLSYGYDAAHNATTVRNGTQAFSAS</sequence>
<dbReference type="Pfam" id="PF25275">
    <property type="entry name" value="Golvesin_C"/>
    <property type="match status" value="1"/>
</dbReference>
<evidence type="ECO:0000313" key="8">
    <source>
        <dbReference type="Proteomes" id="UP000002007"/>
    </source>
</evidence>
<feature type="compositionally biased region" description="Polar residues" evidence="2">
    <location>
        <begin position="1150"/>
        <end position="1162"/>
    </location>
</feature>
<dbReference type="HOGENOM" id="CLU_001411_0_0_11"/>
<feature type="domain" description="DUF6531" evidence="4">
    <location>
        <begin position="804"/>
        <end position="888"/>
    </location>
</feature>
<feature type="domain" description="Golvesin/Xly CBD-like" evidence="6">
    <location>
        <begin position="666"/>
        <end position="765"/>
    </location>
</feature>
<proteinExistence type="predicted"/>
<accession>A9WTK5</accession>
<dbReference type="Pfam" id="PF01464">
    <property type="entry name" value="SLT"/>
    <property type="match status" value="1"/>
</dbReference>
<evidence type="ECO:0000259" key="6">
    <source>
        <dbReference type="Pfam" id="PF25275"/>
    </source>
</evidence>
<dbReference type="InterPro" id="IPR056823">
    <property type="entry name" value="TEN-like_YD-shell"/>
</dbReference>
<dbReference type="Gene3D" id="2.180.10.10">
    <property type="entry name" value="RHS repeat-associated core"/>
    <property type="match status" value="4"/>
</dbReference>
<organism evidence="7 8">
    <name type="scientific">Renibacterium salmoninarum (strain ATCC 33209 / DSM 20767 / JCM 11484 / NBRC 15589 / NCIMB 2235)</name>
    <dbReference type="NCBI Taxonomy" id="288705"/>
    <lineage>
        <taxon>Bacteria</taxon>
        <taxon>Bacillati</taxon>
        <taxon>Actinomycetota</taxon>
        <taxon>Actinomycetes</taxon>
        <taxon>Micrococcales</taxon>
        <taxon>Micrococcaceae</taxon>
        <taxon>Renibacterium</taxon>
    </lineage>
</organism>
<gene>
    <name evidence="7" type="primary">nocE</name>
    <name evidence="7" type="ordered locus">RSal33209_2801</name>
</gene>
<dbReference type="InterPro" id="IPR045351">
    <property type="entry name" value="DUF6531"/>
</dbReference>
<dbReference type="STRING" id="288705.RSal33209_2801"/>
<dbReference type="KEGG" id="rsa:RSal33209_2801"/>
<evidence type="ECO:0000256" key="2">
    <source>
        <dbReference type="SAM" id="MobiDB-lite"/>
    </source>
</evidence>
<feature type="domain" description="Transglycosylase SLT" evidence="3">
    <location>
        <begin position="294"/>
        <end position="432"/>
    </location>
</feature>
<feature type="region of interest" description="Disordered" evidence="2">
    <location>
        <begin position="1141"/>
        <end position="1165"/>
    </location>
</feature>
<dbReference type="Pfam" id="PF20148">
    <property type="entry name" value="DUF6531"/>
    <property type="match status" value="1"/>
</dbReference>
<evidence type="ECO:0000259" key="4">
    <source>
        <dbReference type="Pfam" id="PF20148"/>
    </source>
</evidence>
<protein>
    <submittedName>
        <fullName evidence="7">NocE, putative</fullName>
    </submittedName>
</protein>
<dbReference type="NCBIfam" id="TIGR01643">
    <property type="entry name" value="YD_repeat_2x"/>
    <property type="match status" value="4"/>
</dbReference>
<dbReference type="InterPro" id="IPR031325">
    <property type="entry name" value="RHS_repeat"/>
</dbReference>
<dbReference type="InterPro" id="IPR033803">
    <property type="entry name" value="CBD-like_Golvesin-Xly"/>
</dbReference>
<dbReference type="PANTHER" id="PTHR32305:SF15">
    <property type="entry name" value="PROTEIN RHSA-RELATED"/>
    <property type="match status" value="1"/>
</dbReference>
<feature type="domain" description="Teneurin-like YD-shell" evidence="5">
    <location>
        <begin position="1425"/>
        <end position="1591"/>
    </location>
</feature>
<dbReference type="Proteomes" id="UP000002007">
    <property type="component" value="Chromosome"/>
</dbReference>
<dbReference type="InterPro" id="IPR008258">
    <property type="entry name" value="Transglycosylase_SLT_dom_1"/>
</dbReference>
<keyword evidence="1" id="KW-0677">Repeat</keyword>
<dbReference type="Pfam" id="PF05593">
    <property type="entry name" value="RHS_repeat"/>
    <property type="match status" value="3"/>
</dbReference>
<evidence type="ECO:0000256" key="1">
    <source>
        <dbReference type="ARBA" id="ARBA00022737"/>
    </source>
</evidence>
<dbReference type="InterPro" id="IPR050708">
    <property type="entry name" value="T6SS_VgrG/RHS"/>
</dbReference>
<keyword evidence="8" id="KW-1185">Reference proteome</keyword>